<accession>C9ZYI4</accession>
<proteinExistence type="predicted"/>
<dbReference type="GeneID" id="23860585"/>
<sequence length="399" mass="44533">MPVTKPREMKTSAARRVIDPIDSTVATSGWTCTNCSVEVPKEEAFCKICSFARPMDRHGVPQIFTDLTITFNGIIPRSVKHQSHSVEWRMAERHGATCMVELDFGRVNVLVYRPGYERSEKVRKCVEAGRGVFVVPITWMLDCLLQSRQIHPSLFHLAAIPLVPQPTVKGMDLPHHHHPYYVMNVKEYTLAAAGRAVADGAIAAREVVTSPENMKLPPTFQIPELRYTNIDIYEAVCSAAGEGRLVEKEDEHSDDVREGRNRATDIEVFKGDQRNNRVNNALFSGIKFLLTPVLESNPLVVKALVACGGRVIISSHGKLGELLRSSTTHVLYDHSEKKCPILIEAAHVKKTVPGLILVQSNWAEDCMIFKELIPPYGPYAPSAKLMETLEKKYKKRAAA</sequence>
<dbReference type="EMBL" id="FN554972">
    <property type="protein sequence ID" value="CBH14483.1"/>
    <property type="molecule type" value="Genomic_DNA"/>
</dbReference>
<dbReference type="Proteomes" id="UP000002316">
    <property type="component" value="Chromosome 9"/>
</dbReference>
<protein>
    <recommendedName>
        <fullName evidence="1">BRCT domain-containing protein</fullName>
    </recommendedName>
</protein>
<evidence type="ECO:0000259" key="1">
    <source>
        <dbReference type="PROSITE" id="PS50172"/>
    </source>
</evidence>
<dbReference type="AlphaFoldDB" id="C9ZYI4"/>
<evidence type="ECO:0000313" key="2">
    <source>
        <dbReference type="EMBL" id="CBH14483.1"/>
    </source>
</evidence>
<dbReference type="PROSITE" id="PS50172">
    <property type="entry name" value="BRCT"/>
    <property type="match status" value="2"/>
</dbReference>
<reference evidence="2" key="1">
    <citation type="submission" date="2009-09" db="EMBL/GenBank/DDBJ databases">
        <title>The genome sequence of Trypanosoma brucei gambiense: the cause of Human African trypanosomasis.</title>
        <authorList>
            <person name="Jackson A.P."/>
            <person name="Sanders M."/>
            <person name="Berry A."/>
            <person name="McQuillan J."/>
            <person name="Aslett M.A."/>
            <person name="Quail M.A."/>
            <person name="Macleod A."/>
            <person name="Melville S.E."/>
            <person name="Gibson W."/>
            <person name="Barry J.D."/>
            <person name="Berriman M."/>
            <person name="Hertz-Fowler C."/>
        </authorList>
    </citation>
    <scope>NUCLEOTIDE SEQUENCE</scope>
    <source>
        <strain evidence="2">Dal 972 clone 1</strain>
    </source>
</reference>
<feature type="domain" description="BRCT" evidence="1">
    <location>
        <begin position="278"/>
        <end position="374"/>
    </location>
</feature>
<gene>
    <name evidence="2" type="ORF">TbgDal_IX5590</name>
</gene>
<dbReference type="InterPro" id="IPR001357">
    <property type="entry name" value="BRCT_dom"/>
</dbReference>
<name>C9ZYI4_TRYB9</name>
<dbReference type="Gene3D" id="3.40.50.10190">
    <property type="entry name" value="BRCT domain"/>
    <property type="match status" value="1"/>
</dbReference>
<dbReference type="InterPro" id="IPR036420">
    <property type="entry name" value="BRCT_dom_sf"/>
</dbReference>
<dbReference type="SUPFAM" id="SSF52113">
    <property type="entry name" value="BRCT domain"/>
    <property type="match status" value="2"/>
</dbReference>
<dbReference type="KEGG" id="tbg:TbgDal_IX5590"/>
<dbReference type="VEuPathDB" id="TriTrypDB:Tbg972.9.5590"/>
<feature type="domain" description="BRCT" evidence="1">
    <location>
        <begin position="59"/>
        <end position="157"/>
    </location>
</feature>
<dbReference type="RefSeq" id="XP_011776749.1">
    <property type="nucleotide sequence ID" value="XM_011778447.1"/>
</dbReference>
<dbReference type="OrthoDB" id="269279at2759"/>
<organism evidence="2">
    <name type="scientific">Trypanosoma brucei gambiense (strain MHOM/CI/86/DAL972)</name>
    <dbReference type="NCBI Taxonomy" id="679716"/>
    <lineage>
        <taxon>Eukaryota</taxon>
        <taxon>Discoba</taxon>
        <taxon>Euglenozoa</taxon>
        <taxon>Kinetoplastea</taxon>
        <taxon>Metakinetoplastina</taxon>
        <taxon>Trypanosomatida</taxon>
        <taxon>Trypanosomatidae</taxon>
        <taxon>Trypanosoma</taxon>
    </lineage>
</organism>